<dbReference type="GO" id="GO:0005093">
    <property type="term" value="F:Rab GDP-dissociation inhibitor activity"/>
    <property type="evidence" value="ECO:0007669"/>
    <property type="project" value="InterPro"/>
</dbReference>
<dbReference type="GO" id="GO:0015031">
    <property type="term" value="P:protein transport"/>
    <property type="evidence" value="ECO:0007669"/>
    <property type="project" value="InterPro"/>
</dbReference>
<dbReference type="GeneID" id="24920644"/>
<dbReference type="Proteomes" id="UP000008312">
    <property type="component" value="Unassembled WGS sequence"/>
</dbReference>
<dbReference type="InterPro" id="IPR018203">
    <property type="entry name" value="GDP_dissociation_inhibitor"/>
</dbReference>
<dbReference type="AlphaFoldDB" id="D8M6H3"/>
<dbReference type="EMBL" id="FN668661">
    <property type="protein sequence ID" value="CBK23726.2"/>
    <property type="molecule type" value="Genomic_DNA"/>
</dbReference>
<evidence type="ECO:0000313" key="4">
    <source>
        <dbReference type="Proteomes" id="UP000008312"/>
    </source>
</evidence>
<sequence>MQPVPPVNVLGVEYPALADGKYDAVILGTGLKECIVAGLLATEGKKVLVLDRNDYYGGDCASLNLTNLFKKFRDREPTKEEFDRLGQNRDYNVDLIPKFLMACGNLVNMLLLTKVTNYLDFKQIEGSYVYNGKNKTVSKMPATTQEALSTPLLSLMQKMKYRSFLSNVLPMEIPGEDGVPADKDVPLLHMTMRELYKKYGLDENCMDFTGHAMALRLNDDYLDEPAVETVKAMKLYGYSLNQYGSSPFLYPMYGLGGLPEGFSRLCAIKGGVFMLNRNPDELLFDDDGRIKGVVSDGEAASCEFVVGDPSYFPDDMLRETGKVVRSICLLNHPIQGTGDSKSAQVIIPAKQVVRAGYPKRNSDIYVSCVSFDHAVCAKGIYIAIASTTVETEDPQRELAPAIDLLGDVLERFDDVSDTFEPVNDGTEDRCFISTSYDATSHFETVADDVLDIYKRITGHELDLTLPKEE</sequence>
<organism evidence="3">
    <name type="scientific">Blastocystis hominis</name>
    <dbReference type="NCBI Taxonomy" id="12968"/>
    <lineage>
        <taxon>Eukaryota</taxon>
        <taxon>Sar</taxon>
        <taxon>Stramenopiles</taxon>
        <taxon>Bigyra</taxon>
        <taxon>Opalozoa</taxon>
        <taxon>Opalinata</taxon>
        <taxon>Blastocystidae</taxon>
        <taxon>Blastocystis</taxon>
    </lineage>
</organism>
<dbReference type="OMA" id="GRICKVP"/>
<dbReference type="InParanoid" id="D8M6H3"/>
<dbReference type="InterPro" id="IPR036188">
    <property type="entry name" value="FAD/NAD-bd_sf"/>
</dbReference>
<dbReference type="PANTHER" id="PTHR11787">
    <property type="entry name" value="RAB GDP-DISSOCIATION INHIBITOR"/>
    <property type="match status" value="1"/>
</dbReference>
<comment type="similarity">
    <text evidence="1 2">Belongs to the Rab GDI family.</text>
</comment>
<gene>
    <name evidence="3" type="ORF">GSBLH_T00003553001</name>
</gene>
<dbReference type="SUPFAM" id="SSF51905">
    <property type="entry name" value="FAD/NAD(P)-binding domain"/>
    <property type="match status" value="2"/>
</dbReference>
<dbReference type="FunFam" id="1.10.405.10:FF:000011">
    <property type="entry name" value="Rab GDP dissociation inhibitor"/>
    <property type="match status" value="1"/>
</dbReference>
<name>D8M6H3_BLAHO</name>
<protein>
    <recommendedName>
        <fullName evidence="2">Rab GDP dissociation inhibitor</fullName>
    </recommendedName>
</protein>
<evidence type="ECO:0000313" key="3">
    <source>
        <dbReference type="EMBL" id="CBK23726.2"/>
    </source>
</evidence>
<dbReference type="OrthoDB" id="9446342at2759"/>
<dbReference type="Gene3D" id="3.50.50.60">
    <property type="entry name" value="FAD/NAD(P)-binding domain"/>
    <property type="match status" value="1"/>
</dbReference>
<evidence type="ECO:0000256" key="2">
    <source>
        <dbReference type="RuleBase" id="RU363124"/>
    </source>
</evidence>
<evidence type="ECO:0000256" key="1">
    <source>
        <dbReference type="ARBA" id="ARBA00005593"/>
    </source>
</evidence>
<dbReference type="InterPro" id="IPR000806">
    <property type="entry name" value="RabGDI"/>
</dbReference>
<dbReference type="GO" id="GO:0007264">
    <property type="term" value="P:small GTPase-mediated signal transduction"/>
    <property type="evidence" value="ECO:0007669"/>
    <property type="project" value="InterPro"/>
</dbReference>
<dbReference type="Gene3D" id="1.10.405.10">
    <property type="entry name" value="Guanine Nucleotide Dissociation Inhibitor, domain 1"/>
    <property type="match status" value="1"/>
</dbReference>
<dbReference type="PANTHER" id="PTHR11787:SF8">
    <property type="entry name" value="RAB GDP DISSOCIATION INHIBITOR"/>
    <property type="match status" value="1"/>
</dbReference>
<proteinExistence type="inferred from homology"/>
<keyword evidence="4" id="KW-1185">Reference proteome</keyword>
<dbReference type="Gene3D" id="3.30.519.10">
    <property type="entry name" value="Guanine Nucleotide Dissociation Inhibitor, domain 2"/>
    <property type="match status" value="1"/>
</dbReference>
<dbReference type="PRINTS" id="PR00892">
    <property type="entry name" value="RABGDI"/>
</dbReference>
<accession>D8M6H3</accession>
<dbReference type="GO" id="GO:0005737">
    <property type="term" value="C:cytoplasm"/>
    <property type="evidence" value="ECO:0007669"/>
    <property type="project" value="TreeGrafter"/>
</dbReference>
<dbReference type="RefSeq" id="XP_012897774.1">
    <property type="nucleotide sequence ID" value="XM_013042320.1"/>
</dbReference>
<dbReference type="GO" id="GO:0016192">
    <property type="term" value="P:vesicle-mediated transport"/>
    <property type="evidence" value="ECO:0007669"/>
    <property type="project" value="TreeGrafter"/>
</dbReference>
<dbReference type="PRINTS" id="PR00891">
    <property type="entry name" value="RABGDIREP"/>
</dbReference>
<dbReference type="FunCoup" id="D8M6H3">
    <property type="interactions" value="413"/>
</dbReference>
<dbReference type="Pfam" id="PF00996">
    <property type="entry name" value="GDI"/>
    <property type="match status" value="1"/>
</dbReference>
<reference evidence="3" key="1">
    <citation type="submission" date="2010-02" db="EMBL/GenBank/DDBJ databases">
        <title>Sequencing and annotation of the Blastocystis hominis genome.</title>
        <authorList>
            <person name="Wincker P."/>
        </authorList>
    </citation>
    <scope>NUCLEOTIDE SEQUENCE</scope>
    <source>
        <strain evidence="3">Singapore isolate B</strain>
    </source>
</reference>